<name>A0A8T7LVH9_9CHLR</name>
<accession>A0A8T7LVH9</accession>
<protein>
    <submittedName>
        <fullName evidence="1">Uncharacterized protein</fullName>
    </submittedName>
</protein>
<sequence>MKKIADKYHTPLALAALLVIHNRLSLAQARLTMILVGQTVTYLIIYVFSPVQPN</sequence>
<dbReference type="Proteomes" id="UP000521676">
    <property type="component" value="Unassembled WGS sequence"/>
</dbReference>
<dbReference type="RefSeq" id="WP_341469786.1">
    <property type="nucleotide sequence ID" value="NZ_CP128399.1"/>
</dbReference>
<keyword evidence="4" id="KW-1185">Reference proteome</keyword>
<dbReference type="EMBL" id="JACATZ010000001">
    <property type="protein sequence ID" value="NWJ46034.1"/>
    <property type="molecule type" value="Genomic_DNA"/>
</dbReference>
<evidence type="ECO:0000313" key="2">
    <source>
        <dbReference type="EMBL" id="WJW67894.1"/>
    </source>
</evidence>
<evidence type="ECO:0000313" key="1">
    <source>
        <dbReference type="EMBL" id="NWJ46034.1"/>
    </source>
</evidence>
<organism evidence="1 3">
    <name type="scientific">Candidatus Chlorohelix allophototropha</name>
    <dbReference type="NCBI Taxonomy" id="3003348"/>
    <lineage>
        <taxon>Bacteria</taxon>
        <taxon>Bacillati</taxon>
        <taxon>Chloroflexota</taxon>
        <taxon>Chloroflexia</taxon>
        <taxon>Candidatus Chloroheliales</taxon>
        <taxon>Candidatus Chloroheliaceae</taxon>
        <taxon>Candidatus Chlorohelix</taxon>
    </lineage>
</organism>
<reference evidence="2" key="2">
    <citation type="journal article" date="2024" name="Nature">
        <title>Anoxygenic phototroph of the Chloroflexota uses a type I reaction centre.</title>
        <authorList>
            <person name="Tsuji J.M."/>
            <person name="Shaw N.A."/>
            <person name="Nagashima S."/>
            <person name="Venkiteswaran J.J."/>
            <person name="Schiff S.L."/>
            <person name="Watanabe T."/>
            <person name="Fukui M."/>
            <person name="Hanada S."/>
            <person name="Tank M."/>
            <person name="Neufeld J.D."/>
        </authorList>
    </citation>
    <scope>NUCLEOTIDE SEQUENCE</scope>
    <source>
        <strain evidence="2">L227-S17</strain>
    </source>
</reference>
<evidence type="ECO:0000313" key="4">
    <source>
        <dbReference type="Proteomes" id="UP001431572"/>
    </source>
</evidence>
<proteinExistence type="predicted"/>
<reference evidence="1 3" key="1">
    <citation type="submission" date="2020-06" db="EMBL/GenBank/DDBJ databases">
        <title>Anoxygenic phototrophic Chloroflexota member uses a Type I reaction center.</title>
        <authorList>
            <person name="Tsuji J.M."/>
            <person name="Shaw N.A."/>
            <person name="Nagashima S."/>
            <person name="Venkiteswaran J."/>
            <person name="Schiff S.L."/>
            <person name="Hanada S."/>
            <person name="Tank M."/>
            <person name="Neufeld J.D."/>
        </authorList>
    </citation>
    <scope>NUCLEOTIDE SEQUENCE [LARGE SCALE GENOMIC DNA]</scope>
    <source>
        <strain evidence="1">L227-S17</strain>
    </source>
</reference>
<gene>
    <name evidence="1" type="ORF">HXX08_09170</name>
    <name evidence="2" type="ORF">OZ401_001178</name>
</gene>
<evidence type="ECO:0000313" key="3">
    <source>
        <dbReference type="Proteomes" id="UP000521676"/>
    </source>
</evidence>
<dbReference type="AlphaFoldDB" id="A0A8T7LVH9"/>
<dbReference type="Proteomes" id="UP001431572">
    <property type="component" value="Chromosome 1"/>
</dbReference>
<dbReference type="EMBL" id="CP128399">
    <property type="protein sequence ID" value="WJW67894.1"/>
    <property type="molecule type" value="Genomic_DNA"/>
</dbReference>